<dbReference type="InterPro" id="IPR003010">
    <property type="entry name" value="C-N_Hydrolase"/>
</dbReference>
<dbReference type="GO" id="GO:0006107">
    <property type="term" value="P:oxaloacetate metabolic process"/>
    <property type="evidence" value="ECO:0007669"/>
    <property type="project" value="TreeGrafter"/>
</dbReference>
<comment type="caution">
    <text evidence="2">The sequence shown here is derived from an EMBL/GenBank/DDBJ whole genome shotgun (WGS) entry which is preliminary data.</text>
</comment>
<gene>
    <name evidence="2" type="ORF">AX774_g1279</name>
</gene>
<dbReference type="GO" id="GO:0050152">
    <property type="term" value="F:omega-amidase activity"/>
    <property type="evidence" value="ECO:0007669"/>
    <property type="project" value="TreeGrafter"/>
</dbReference>
<proteinExistence type="predicted"/>
<evidence type="ECO:0000313" key="3">
    <source>
        <dbReference type="Proteomes" id="UP000188320"/>
    </source>
</evidence>
<protein>
    <submittedName>
        <fullName evidence="2">Putative hydrolase NIT3</fullName>
    </submittedName>
</protein>
<dbReference type="PANTHER" id="PTHR23088:SF30">
    <property type="entry name" value="OMEGA-AMIDASE NIT2"/>
    <property type="match status" value="1"/>
</dbReference>
<dbReference type="GO" id="GO:0006528">
    <property type="term" value="P:asparagine metabolic process"/>
    <property type="evidence" value="ECO:0007669"/>
    <property type="project" value="TreeGrafter"/>
</dbReference>
<dbReference type="InterPro" id="IPR001110">
    <property type="entry name" value="UPF0012_CS"/>
</dbReference>
<dbReference type="Proteomes" id="UP000188320">
    <property type="component" value="Unassembled WGS sequence"/>
</dbReference>
<evidence type="ECO:0000313" key="2">
    <source>
        <dbReference type="EMBL" id="OMH85178.1"/>
    </source>
</evidence>
<organism evidence="2 3">
    <name type="scientific">Zancudomyces culisetae</name>
    <name type="common">Gut fungus</name>
    <name type="synonym">Smittium culisetae</name>
    <dbReference type="NCBI Taxonomy" id="1213189"/>
    <lineage>
        <taxon>Eukaryota</taxon>
        <taxon>Fungi</taxon>
        <taxon>Fungi incertae sedis</taxon>
        <taxon>Zoopagomycota</taxon>
        <taxon>Kickxellomycotina</taxon>
        <taxon>Harpellomycetes</taxon>
        <taxon>Harpellales</taxon>
        <taxon>Legeriomycetaceae</taxon>
        <taxon>Zancudomyces</taxon>
    </lineage>
</organism>
<keyword evidence="3" id="KW-1185">Reference proteome</keyword>
<sequence>MYLMNLVTAWGKIGVGICYDMRFPELAMIAARKGCLAMIYPGAFNLTTGPMHWELLLRARATDNMIFVGGCSPARNLEATYHAWGHSTMVNPKGEVIAKAGAEESIVYAEIDTNDIQEIRSGIPIYNQRRFDLYPDVSQ</sequence>
<dbReference type="Gene3D" id="3.60.110.10">
    <property type="entry name" value="Carbon-nitrogen hydrolase"/>
    <property type="match status" value="1"/>
</dbReference>
<dbReference type="PROSITE" id="PS50263">
    <property type="entry name" value="CN_HYDROLASE"/>
    <property type="match status" value="1"/>
</dbReference>
<dbReference type="Pfam" id="PF00795">
    <property type="entry name" value="CN_hydrolase"/>
    <property type="match status" value="1"/>
</dbReference>
<reference evidence="3" key="1">
    <citation type="submission" date="2017-01" db="EMBL/GenBank/DDBJ databases">
        <authorList>
            <person name="Wang Y."/>
            <person name="White M."/>
            <person name="Kvist S."/>
            <person name="Moncalvo J.-M."/>
        </authorList>
    </citation>
    <scope>NUCLEOTIDE SEQUENCE [LARGE SCALE GENOMIC DNA]</scope>
    <source>
        <strain evidence="3">COL-18-3</strain>
    </source>
</reference>
<dbReference type="InterPro" id="IPR036526">
    <property type="entry name" value="C-N_Hydrolase_sf"/>
</dbReference>
<dbReference type="AlphaFoldDB" id="A0A1R1PW58"/>
<dbReference type="PANTHER" id="PTHR23088">
    <property type="entry name" value="NITRILASE-RELATED"/>
    <property type="match status" value="1"/>
</dbReference>
<feature type="domain" description="CN hydrolase" evidence="1">
    <location>
        <begin position="1"/>
        <end position="113"/>
    </location>
</feature>
<dbReference type="SUPFAM" id="SSF56317">
    <property type="entry name" value="Carbon-nitrogen hydrolase"/>
    <property type="match status" value="1"/>
</dbReference>
<dbReference type="GO" id="GO:0006541">
    <property type="term" value="P:glutamine metabolic process"/>
    <property type="evidence" value="ECO:0007669"/>
    <property type="project" value="TreeGrafter"/>
</dbReference>
<accession>A0A1R1PW58</accession>
<dbReference type="PROSITE" id="PS01227">
    <property type="entry name" value="UPF0012"/>
    <property type="match status" value="1"/>
</dbReference>
<dbReference type="GO" id="GO:0005739">
    <property type="term" value="C:mitochondrion"/>
    <property type="evidence" value="ECO:0007669"/>
    <property type="project" value="TreeGrafter"/>
</dbReference>
<dbReference type="OrthoDB" id="10250282at2759"/>
<evidence type="ECO:0000259" key="1">
    <source>
        <dbReference type="PROSITE" id="PS50263"/>
    </source>
</evidence>
<keyword evidence="2" id="KW-0378">Hydrolase</keyword>
<dbReference type="EMBL" id="LSSK01000105">
    <property type="protein sequence ID" value="OMH85178.1"/>
    <property type="molecule type" value="Genomic_DNA"/>
</dbReference>
<name>A0A1R1PW58_ZANCU</name>